<evidence type="ECO:0008006" key="3">
    <source>
        <dbReference type="Google" id="ProtNLM"/>
    </source>
</evidence>
<keyword evidence="2" id="KW-1185">Reference proteome</keyword>
<accession>A0A154P9X9</accession>
<organism evidence="1 2">
    <name type="scientific">Dufourea novaeangliae</name>
    <name type="common">Sweat bee</name>
    <dbReference type="NCBI Taxonomy" id="178035"/>
    <lineage>
        <taxon>Eukaryota</taxon>
        <taxon>Metazoa</taxon>
        <taxon>Ecdysozoa</taxon>
        <taxon>Arthropoda</taxon>
        <taxon>Hexapoda</taxon>
        <taxon>Insecta</taxon>
        <taxon>Pterygota</taxon>
        <taxon>Neoptera</taxon>
        <taxon>Endopterygota</taxon>
        <taxon>Hymenoptera</taxon>
        <taxon>Apocrita</taxon>
        <taxon>Aculeata</taxon>
        <taxon>Apoidea</taxon>
        <taxon>Anthophila</taxon>
        <taxon>Halictidae</taxon>
        <taxon>Rophitinae</taxon>
        <taxon>Dufourea</taxon>
    </lineage>
</organism>
<dbReference type="AlphaFoldDB" id="A0A154P9X9"/>
<proteinExistence type="predicted"/>
<name>A0A154P9X9_DUFNO</name>
<dbReference type="Gene3D" id="3.30.420.10">
    <property type="entry name" value="Ribonuclease H-like superfamily/Ribonuclease H"/>
    <property type="match status" value="1"/>
</dbReference>
<dbReference type="GO" id="GO:0003676">
    <property type="term" value="F:nucleic acid binding"/>
    <property type="evidence" value="ECO:0007669"/>
    <property type="project" value="InterPro"/>
</dbReference>
<dbReference type="Proteomes" id="UP000076502">
    <property type="component" value="Unassembled WGS sequence"/>
</dbReference>
<dbReference type="EMBL" id="KQ434844">
    <property type="protein sequence ID" value="KZC08194.1"/>
    <property type="molecule type" value="Genomic_DNA"/>
</dbReference>
<evidence type="ECO:0000313" key="1">
    <source>
        <dbReference type="EMBL" id="KZC08194.1"/>
    </source>
</evidence>
<dbReference type="STRING" id="178035.A0A154P9X9"/>
<evidence type="ECO:0000313" key="2">
    <source>
        <dbReference type="Proteomes" id="UP000076502"/>
    </source>
</evidence>
<protein>
    <recommendedName>
        <fullName evidence="3">Histone-lysine N-methyltransferase SETMAR</fullName>
    </recommendedName>
</protein>
<feature type="non-terminal residue" evidence="1">
    <location>
        <position position="1"/>
    </location>
</feature>
<reference evidence="1 2" key="1">
    <citation type="submission" date="2015-07" db="EMBL/GenBank/DDBJ databases">
        <title>The genome of Dufourea novaeangliae.</title>
        <authorList>
            <person name="Pan H."/>
            <person name="Kapheim K."/>
        </authorList>
    </citation>
    <scope>NUCLEOTIDE SEQUENCE [LARGE SCALE GENOMIC DNA]</scope>
    <source>
        <strain evidence="1">0120121106</strain>
        <tissue evidence="1">Whole body</tissue>
    </source>
</reference>
<gene>
    <name evidence="1" type="ORF">WN55_10065</name>
</gene>
<dbReference type="InterPro" id="IPR036397">
    <property type="entry name" value="RNaseH_sf"/>
</dbReference>
<sequence length="71" mass="8335">TLLDYFLQGYLKSMVYANNLRTFDALRLNIERSNCDIRPELLHNVIENGIHRIRSCARSRDGHLNDVLFKT</sequence>